<feature type="transmembrane region" description="Helical" evidence="9">
    <location>
        <begin position="48"/>
        <end position="78"/>
    </location>
</feature>
<keyword evidence="4 9" id="KW-0812">Transmembrane</keyword>
<dbReference type="Gene3D" id="1.20.5.1030">
    <property type="entry name" value="Preprotein translocase secy subunit"/>
    <property type="match status" value="1"/>
</dbReference>
<comment type="similarity">
    <text evidence="9">Belongs to the SecE/SEC61-gamma family.</text>
</comment>
<evidence type="ECO:0000256" key="1">
    <source>
        <dbReference type="ARBA" id="ARBA00004370"/>
    </source>
</evidence>
<accession>A0A6B0YSB2</accession>
<evidence type="ECO:0000256" key="3">
    <source>
        <dbReference type="ARBA" id="ARBA00022475"/>
    </source>
</evidence>
<dbReference type="InterPro" id="IPR005807">
    <property type="entry name" value="SecE_bac"/>
</dbReference>
<dbReference type="EMBL" id="VXRG01000071">
    <property type="protein sequence ID" value="MXY93497.1"/>
    <property type="molecule type" value="Genomic_DNA"/>
</dbReference>
<dbReference type="GO" id="GO:0009306">
    <property type="term" value="P:protein secretion"/>
    <property type="evidence" value="ECO:0007669"/>
    <property type="project" value="UniProtKB-UniRule"/>
</dbReference>
<evidence type="ECO:0000256" key="7">
    <source>
        <dbReference type="ARBA" id="ARBA00023010"/>
    </source>
</evidence>
<keyword evidence="2 9" id="KW-0813">Transport</keyword>
<keyword evidence="3 9" id="KW-1003">Cell membrane</keyword>
<evidence type="ECO:0000256" key="6">
    <source>
        <dbReference type="ARBA" id="ARBA00022989"/>
    </source>
</evidence>
<keyword evidence="8 9" id="KW-0472">Membrane</keyword>
<organism evidence="10">
    <name type="scientific">Caldilineaceae bacterium SB0664_bin_27</name>
    <dbReference type="NCBI Taxonomy" id="2605260"/>
    <lineage>
        <taxon>Bacteria</taxon>
        <taxon>Bacillati</taxon>
        <taxon>Chloroflexota</taxon>
        <taxon>Caldilineae</taxon>
        <taxon>Caldilineales</taxon>
        <taxon>Caldilineaceae</taxon>
    </lineage>
</organism>
<dbReference type="PANTHER" id="PTHR33910:SF1">
    <property type="entry name" value="PROTEIN TRANSLOCASE SUBUNIT SECE"/>
    <property type="match status" value="1"/>
</dbReference>
<dbReference type="GO" id="GO:0043952">
    <property type="term" value="P:protein transport by the Sec complex"/>
    <property type="evidence" value="ECO:0007669"/>
    <property type="project" value="UniProtKB-UniRule"/>
</dbReference>
<dbReference type="PROSITE" id="PS01067">
    <property type="entry name" value="SECE_SEC61G"/>
    <property type="match status" value="1"/>
</dbReference>
<evidence type="ECO:0000256" key="4">
    <source>
        <dbReference type="ARBA" id="ARBA00022692"/>
    </source>
</evidence>
<dbReference type="PRINTS" id="PR01650">
    <property type="entry name" value="SECETRNLCASE"/>
</dbReference>
<dbReference type="Pfam" id="PF00584">
    <property type="entry name" value="SecE"/>
    <property type="match status" value="1"/>
</dbReference>
<dbReference type="HAMAP" id="MF_00422">
    <property type="entry name" value="SecE"/>
    <property type="match status" value="1"/>
</dbReference>
<evidence type="ECO:0000256" key="9">
    <source>
        <dbReference type="HAMAP-Rule" id="MF_00422"/>
    </source>
</evidence>
<protein>
    <recommendedName>
        <fullName evidence="9">Protein translocase subunit SecE</fullName>
    </recommendedName>
</protein>
<dbReference type="InterPro" id="IPR038379">
    <property type="entry name" value="SecE_sf"/>
</dbReference>
<keyword evidence="7 9" id="KW-0811">Translocation</keyword>
<sequence>MFTHQTESIVSRSTTVQRSDNAIVRYFKETRAEIGKVTWPTREEGTRLTVVVLIVTTIAALVLFAVDSFFSYLVTLFLQVF</sequence>
<evidence type="ECO:0000256" key="5">
    <source>
        <dbReference type="ARBA" id="ARBA00022927"/>
    </source>
</evidence>
<dbReference type="InterPro" id="IPR001901">
    <property type="entry name" value="Translocase_SecE/Sec61-g"/>
</dbReference>
<dbReference type="AlphaFoldDB" id="A0A6B0YSB2"/>
<name>A0A6B0YSB2_9CHLR</name>
<dbReference type="GO" id="GO:0005886">
    <property type="term" value="C:plasma membrane"/>
    <property type="evidence" value="ECO:0007669"/>
    <property type="project" value="UniProtKB-SubCell"/>
</dbReference>
<comment type="function">
    <text evidence="9">Essential subunit of the Sec protein translocation channel SecYEG. Clamps together the 2 halves of SecY. May contact the channel plug during translocation.</text>
</comment>
<evidence type="ECO:0000256" key="8">
    <source>
        <dbReference type="ARBA" id="ARBA00023136"/>
    </source>
</evidence>
<dbReference type="GO" id="GO:0006605">
    <property type="term" value="P:protein targeting"/>
    <property type="evidence" value="ECO:0007669"/>
    <property type="project" value="UniProtKB-UniRule"/>
</dbReference>
<evidence type="ECO:0000256" key="2">
    <source>
        <dbReference type="ARBA" id="ARBA00022448"/>
    </source>
</evidence>
<dbReference type="GO" id="GO:0065002">
    <property type="term" value="P:intracellular protein transmembrane transport"/>
    <property type="evidence" value="ECO:0007669"/>
    <property type="project" value="UniProtKB-UniRule"/>
</dbReference>
<reference evidence="10" key="1">
    <citation type="submission" date="2019-09" db="EMBL/GenBank/DDBJ databases">
        <title>Characterisation of the sponge microbiome using genome-centric metagenomics.</title>
        <authorList>
            <person name="Engelberts J.P."/>
            <person name="Robbins S.J."/>
            <person name="De Goeij J.M."/>
            <person name="Aranda M."/>
            <person name="Bell S.C."/>
            <person name="Webster N.S."/>
        </authorList>
    </citation>
    <scope>NUCLEOTIDE SEQUENCE</scope>
    <source>
        <strain evidence="10">SB0664_bin_27</strain>
    </source>
</reference>
<evidence type="ECO:0000313" key="10">
    <source>
        <dbReference type="EMBL" id="MXY93497.1"/>
    </source>
</evidence>
<dbReference type="NCBIfam" id="TIGR00964">
    <property type="entry name" value="secE_bact"/>
    <property type="match status" value="1"/>
</dbReference>
<gene>
    <name evidence="9 10" type="primary">secE</name>
    <name evidence="10" type="ORF">F4Y42_08620</name>
</gene>
<comment type="subunit">
    <text evidence="9">Component of the Sec protein translocase complex. Heterotrimer consisting of SecY, SecE and SecG subunits. The heterotrimers can form oligomers, although 1 heterotrimer is thought to be able to translocate proteins. Interacts with the ribosome. Interacts with SecDF, and other proteins may be involved. Interacts with SecA.</text>
</comment>
<comment type="subcellular location">
    <subcellularLocation>
        <location evidence="9">Cell membrane</location>
        <topology evidence="9">Single-pass membrane protein</topology>
    </subcellularLocation>
    <subcellularLocation>
        <location evidence="1">Membrane</location>
    </subcellularLocation>
</comment>
<proteinExistence type="inferred from homology"/>
<dbReference type="PANTHER" id="PTHR33910">
    <property type="entry name" value="PROTEIN TRANSLOCASE SUBUNIT SECE"/>
    <property type="match status" value="1"/>
</dbReference>
<keyword evidence="6 9" id="KW-1133">Transmembrane helix</keyword>
<dbReference type="GO" id="GO:0008320">
    <property type="term" value="F:protein transmembrane transporter activity"/>
    <property type="evidence" value="ECO:0007669"/>
    <property type="project" value="UniProtKB-UniRule"/>
</dbReference>
<comment type="caution">
    <text evidence="10">The sequence shown here is derived from an EMBL/GenBank/DDBJ whole genome shotgun (WGS) entry which is preliminary data.</text>
</comment>
<keyword evidence="5 9" id="KW-0653">Protein transport</keyword>